<evidence type="ECO:0000313" key="3">
    <source>
        <dbReference type="Proteomes" id="UP000613193"/>
    </source>
</evidence>
<gene>
    <name evidence="2" type="ORF">I5M19_05205</name>
</gene>
<dbReference type="Gene3D" id="3.40.250.10">
    <property type="entry name" value="Rhodanese-like domain"/>
    <property type="match status" value="1"/>
</dbReference>
<dbReference type="PANTHER" id="PTHR43031:SF1">
    <property type="entry name" value="PYRIDINE NUCLEOTIDE-DISULPHIDE OXIDOREDUCTASE"/>
    <property type="match status" value="1"/>
</dbReference>
<dbReference type="CDD" id="cd00158">
    <property type="entry name" value="RHOD"/>
    <property type="match status" value="1"/>
</dbReference>
<dbReference type="InterPro" id="IPR050229">
    <property type="entry name" value="GlpE_sulfurtransferase"/>
</dbReference>
<dbReference type="RefSeq" id="WP_200064902.1">
    <property type="nucleotide sequence ID" value="NZ_JAEHFW010000001.1"/>
</dbReference>
<dbReference type="SMART" id="SM00450">
    <property type="entry name" value="RHOD"/>
    <property type="match status" value="1"/>
</dbReference>
<keyword evidence="3" id="KW-1185">Reference proteome</keyword>
<dbReference type="AlphaFoldDB" id="A0A934PSA0"/>
<dbReference type="SUPFAM" id="SSF52821">
    <property type="entry name" value="Rhodanese/Cell cycle control phosphatase"/>
    <property type="match status" value="1"/>
</dbReference>
<dbReference type="InterPro" id="IPR036873">
    <property type="entry name" value="Rhodanese-like_dom_sf"/>
</dbReference>
<organism evidence="2 3">
    <name type="scientific">Mucilaginibacter segetis</name>
    <dbReference type="NCBI Taxonomy" id="2793071"/>
    <lineage>
        <taxon>Bacteria</taxon>
        <taxon>Pseudomonadati</taxon>
        <taxon>Bacteroidota</taxon>
        <taxon>Sphingobacteriia</taxon>
        <taxon>Sphingobacteriales</taxon>
        <taxon>Sphingobacteriaceae</taxon>
        <taxon>Mucilaginibacter</taxon>
    </lineage>
</organism>
<dbReference type="PANTHER" id="PTHR43031">
    <property type="entry name" value="FAD-DEPENDENT OXIDOREDUCTASE"/>
    <property type="match status" value="1"/>
</dbReference>
<dbReference type="InterPro" id="IPR001763">
    <property type="entry name" value="Rhodanese-like_dom"/>
</dbReference>
<evidence type="ECO:0000313" key="2">
    <source>
        <dbReference type="EMBL" id="MBK0378691.1"/>
    </source>
</evidence>
<dbReference type="PROSITE" id="PS50206">
    <property type="entry name" value="RHODANESE_3"/>
    <property type="match status" value="1"/>
</dbReference>
<protein>
    <submittedName>
        <fullName evidence="2">Rhodanese-like domain-containing protein</fullName>
    </submittedName>
</protein>
<dbReference type="Proteomes" id="UP000613193">
    <property type="component" value="Unassembled WGS sequence"/>
</dbReference>
<sequence length="103" mass="11502">MPLLQISAQNLQQRLQNGEQLNLLDVREIIEYHTYNIGGINIPLSKLETNFKHIAYNKTSEIIVICSAGIRSVTAQNILTANGYQNIVNLTGGLKALQKLNIR</sequence>
<evidence type="ECO:0000259" key="1">
    <source>
        <dbReference type="PROSITE" id="PS50206"/>
    </source>
</evidence>
<name>A0A934PSA0_9SPHI</name>
<comment type="caution">
    <text evidence="2">The sequence shown here is derived from an EMBL/GenBank/DDBJ whole genome shotgun (WGS) entry which is preliminary data.</text>
</comment>
<dbReference type="Pfam" id="PF00581">
    <property type="entry name" value="Rhodanese"/>
    <property type="match status" value="1"/>
</dbReference>
<feature type="domain" description="Rhodanese" evidence="1">
    <location>
        <begin position="17"/>
        <end position="99"/>
    </location>
</feature>
<proteinExistence type="predicted"/>
<reference evidence="2" key="1">
    <citation type="submission" date="2020-12" db="EMBL/GenBank/DDBJ databases">
        <title>Bacterial novel species Mucilaginibacter sp. SD-g isolated from soil.</title>
        <authorList>
            <person name="Jung H.-Y."/>
        </authorList>
    </citation>
    <scope>NUCLEOTIDE SEQUENCE</scope>
    <source>
        <strain evidence="2">SD-g</strain>
    </source>
</reference>
<dbReference type="EMBL" id="JAEHFW010000001">
    <property type="protein sequence ID" value="MBK0378691.1"/>
    <property type="molecule type" value="Genomic_DNA"/>
</dbReference>
<accession>A0A934PSA0</accession>